<reference evidence="1" key="1">
    <citation type="journal article" date="2014" name="Int. J. Syst. Evol. Microbiol.">
        <title>Complete genome sequence of Corynebacterium casei LMG S-19264T (=DSM 44701T), isolated from a smear-ripened cheese.</title>
        <authorList>
            <consortium name="US DOE Joint Genome Institute (JGI-PGF)"/>
            <person name="Walter F."/>
            <person name="Albersmeier A."/>
            <person name="Kalinowski J."/>
            <person name="Ruckert C."/>
        </authorList>
    </citation>
    <scope>NUCLEOTIDE SEQUENCE</scope>
    <source>
        <strain evidence="1">CGMCC 1.15454</strain>
    </source>
</reference>
<dbReference type="NCBIfam" id="NF040910">
    <property type="entry name" value="CD1375_fam"/>
    <property type="match status" value="1"/>
</dbReference>
<evidence type="ECO:0000313" key="1">
    <source>
        <dbReference type="EMBL" id="GGB56904.1"/>
    </source>
</evidence>
<dbReference type="RefSeq" id="WP_286171264.1">
    <property type="nucleotide sequence ID" value="NZ_BMJD01000044.1"/>
</dbReference>
<gene>
    <name evidence="1" type="ORF">GCM10011409_38100</name>
</gene>
<sequence length="42" mass="4903">MLALLFATQIIAGNWTYERVPDLWKEDVRTLLIAEGREDLIK</sequence>
<dbReference type="Proteomes" id="UP000621492">
    <property type="component" value="Unassembled WGS sequence"/>
</dbReference>
<name>A0A9W5X6Z5_9BACI</name>
<dbReference type="InterPro" id="IPR047907">
    <property type="entry name" value="CD1375-like"/>
</dbReference>
<accession>A0A9W5X6Z5</accession>
<organism evidence="1 2">
    <name type="scientific">Lentibacillus populi</name>
    <dbReference type="NCBI Taxonomy" id="1827502"/>
    <lineage>
        <taxon>Bacteria</taxon>
        <taxon>Bacillati</taxon>
        <taxon>Bacillota</taxon>
        <taxon>Bacilli</taxon>
        <taxon>Bacillales</taxon>
        <taxon>Bacillaceae</taxon>
        <taxon>Lentibacillus</taxon>
    </lineage>
</organism>
<comment type="caution">
    <text evidence="1">The sequence shown here is derived from an EMBL/GenBank/DDBJ whole genome shotgun (WGS) entry which is preliminary data.</text>
</comment>
<evidence type="ECO:0000313" key="2">
    <source>
        <dbReference type="Proteomes" id="UP000621492"/>
    </source>
</evidence>
<protein>
    <submittedName>
        <fullName evidence="1">Uncharacterized protein</fullName>
    </submittedName>
</protein>
<dbReference type="AlphaFoldDB" id="A0A9W5X6Z5"/>
<proteinExistence type="predicted"/>
<reference evidence="1" key="2">
    <citation type="submission" date="2020-09" db="EMBL/GenBank/DDBJ databases">
        <authorList>
            <person name="Sun Q."/>
            <person name="Zhou Y."/>
        </authorList>
    </citation>
    <scope>NUCLEOTIDE SEQUENCE</scope>
    <source>
        <strain evidence="1">CGMCC 1.15454</strain>
    </source>
</reference>
<dbReference type="EMBL" id="BMJD01000044">
    <property type="protein sequence ID" value="GGB56904.1"/>
    <property type="molecule type" value="Genomic_DNA"/>
</dbReference>
<keyword evidence="2" id="KW-1185">Reference proteome</keyword>